<dbReference type="Gene3D" id="3.40.30.10">
    <property type="entry name" value="Glutaredoxin"/>
    <property type="match status" value="1"/>
</dbReference>
<evidence type="ECO:0008006" key="4">
    <source>
        <dbReference type="Google" id="ProtNLM"/>
    </source>
</evidence>
<feature type="transmembrane region" description="Helical" evidence="1">
    <location>
        <begin position="209"/>
        <end position="231"/>
    </location>
</feature>
<dbReference type="SUPFAM" id="SSF52833">
    <property type="entry name" value="Thioredoxin-like"/>
    <property type="match status" value="1"/>
</dbReference>
<proteinExistence type="predicted"/>
<gene>
    <name evidence="2" type="ORF">A2108_02010</name>
</gene>
<comment type="caution">
    <text evidence="2">The sequence shown here is derived from an EMBL/GenBank/DDBJ whole genome shotgun (WGS) entry which is preliminary data.</text>
</comment>
<keyword evidence="1" id="KW-1133">Transmembrane helix</keyword>
<protein>
    <recommendedName>
        <fullName evidence="4">Thioredoxin domain-containing protein</fullName>
    </recommendedName>
</protein>
<dbReference type="EMBL" id="MGIN01000005">
    <property type="protein sequence ID" value="OGM90157.1"/>
    <property type="molecule type" value="Genomic_DNA"/>
</dbReference>
<keyword evidence="1" id="KW-0812">Transmembrane</keyword>
<feature type="transmembrane region" description="Helical" evidence="1">
    <location>
        <begin position="295"/>
        <end position="320"/>
    </location>
</feature>
<feature type="transmembrane region" description="Helical" evidence="1">
    <location>
        <begin position="376"/>
        <end position="394"/>
    </location>
</feature>
<accession>A0A1F8DNF9</accession>
<sequence length="401" mass="45173">MFSSRKIFLLILFLFGVFFVFNSSLAQEKPNITTLYFFWGDGCPHCADEEVFLKTLETKYSNLEIKDFEVWYNTDNQKLLTEAEKKLNTTVSGIPFTVVGNWSVVGYTSDQTTGKEIEKKVKECLATSCPDPLASLFEDEQRPDAEEKINPAIPESITFPLIGEVKTKNLSLPLLTAVFGLVDGFNPCAMWVLIFLIGLLLEMQNRTRMWILGTAFIIVSGLVYFIFMAAWLNLLLFIGFIVWVRPVIGLVAVGGGVWSLKEYFTKPVAVCAVEDSEKKRTVFEKLKETVKKENFWLALAGIILLGASVNLIELMCSAGLPAVYTQILSLSQLSVLSYYFYLVLYIVFYMLDDIIVFIIAMTTLQLTGLSGKYARWSRLIGGAILLILGILLIFKPGWLMF</sequence>
<evidence type="ECO:0000313" key="2">
    <source>
        <dbReference type="EMBL" id="OGM90157.1"/>
    </source>
</evidence>
<dbReference type="AlphaFoldDB" id="A0A1F8DNF9"/>
<evidence type="ECO:0000313" key="3">
    <source>
        <dbReference type="Proteomes" id="UP000178303"/>
    </source>
</evidence>
<evidence type="ECO:0000256" key="1">
    <source>
        <dbReference type="SAM" id="Phobius"/>
    </source>
</evidence>
<keyword evidence="1" id="KW-0472">Membrane</keyword>
<reference evidence="2 3" key="1">
    <citation type="journal article" date="2016" name="Nat. Commun.">
        <title>Thousands of microbial genomes shed light on interconnected biogeochemical processes in an aquifer system.</title>
        <authorList>
            <person name="Anantharaman K."/>
            <person name="Brown C.T."/>
            <person name="Hug L.A."/>
            <person name="Sharon I."/>
            <person name="Castelle C.J."/>
            <person name="Probst A.J."/>
            <person name="Thomas B.C."/>
            <person name="Singh A."/>
            <person name="Wilkins M.J."/>
            <person name="Karaoz U."/>
            <person name="Brodie E.L."/>
            <person name="Williams K.H."/>
            <person name="Hubbard S.S."/>
            <person name="Banfield J.F."/>
        </authorList>
    </citation>
    <scope>NUCLEOTIDE SEQUENCE [LARGE SCALE GENOMIC DNA]</scope>
</reference>
<feature type="transmembrane region" description="Helical" evidence="1">
    <location>
        <begin position="174"/>
        <end position="197"/>
    </location>
</feature>
<feature type="transmembrane region" description="Helical" evidence="1">
    <location>
        <begin position="340"/>
        <end position="364"/>
    </location>
</feature>
<feature type="transmembrane region" description="Helical" evidence="1">
    <location>
        <begin position="237"/>
        <end position="258"/>
    </location>
</feature>
<organism evidence="2 3">
    <name type="scientific">Candidatus Wolfebacteria bacterium GWA1_42_9</name>
    <dbReference type="NCBI Taxonomy" id="1802553"/>
    <lineage>
        <taxon>Bacteria</taxon>
        <taxon>Candidatus Wolfeibacteriota</taxon>
    </lineage>
</organism>
<dbReference type="Proteomes" id="UP000178303">
    <property type="component" value="Unassembled WGS sequence"/>
</dbReference>
<name>A0A1F8DNF9_9BACT</name>
<dbReference type="InterPro" id="IPR036249">
    <property type="entry name" value="Thioredoxin-like_sf"/>
</dbReference>